<proteinExistence type="predicted"/>
<evidence type="ECO:0000313" key="1">
    <source>
        <dbReference type="EMBL" id="QBZ82345.1"/>
    </source>
</evidence>
<evidence type="ECO:0000313" key="2">
    <source>
        <dbReference type="Proteomes" id="UP000296201"/>
    </source>
</evidence>
<sequence length="55" mass="6529">MYEKGAKIVGRSTDGWSFEDEIKEGTESLMILDQRLEKEMQVVQFHVYYDRVTEL</sequence>
<gene>
    <name evidence="1" type="ORF">GHNINEIG_00373</name>
</gene>
<organism evidence="1 2">
    <name type="scientific">Hydrogenovibrio crunogenus</name>
    <dbReference type="NCBI Taxonomy" id="39765"/>
    <lineage>
        <taxon>Bacteria</taxon>
        <taxon>Pseudomonadati</taxon>
        <taxon>Pseudomonadota</taxon>
        <taxon>Gammaproteobacteria</taxon>
        <taxon>Thiotrichales</taxon>
        <taxon>Piscirickettsiaceae</taxon>
        <taxon>Hydrogenovibrio</taxon>
    </lineage>
</organism>
<protein>
    <submittedName>
        <fullName evidence="1">Uncharacterized protein</fullName>
    </submittedName>
</protein>
<keyword evidence="2" id="KW-1185">Reference proteome</keyword>
<dbReference type="Proteomes" id="UP000296201">
    <property type="component" value="Chromosome"/>
</dbReference>
<dbReference type="EMBL" id="CP032096">
    <property type="protein sequence ID" value="QBZ82345.1"/>
    <property type="molecule type" value="Genomic_DNA"/>
</dbReference>
<dbReference type="RefSeq" id="WP_189636906.1">
    <property type="nucleotide sequence ID" value="NZ_CP032096.1"/>
</dbReference>
<reference evidence="1 2" key="1">
    <citation type="submission" date="2018-08" db="EMBL/GenBank/DDBJ databases">
        <title>Horizontal acquisition of hydrogen conversion ability and other habitat adaptations in Hydrogenovibrio crunogenus strains.</title>
        <authorList>
            <person name="Gonnella G."/>
            <person name="Adam N."/>
            <person name="Perner M."/>
        </authorList>
    </citation>
    <scope>NUCLEOTIDE SEQUENCE [LARGE SCALE GENOMIC DNA]</scope>
    <source>
        <strain evidence="1 2">SP-41</strain>
    </source>
</reference>
<name>A0A4P7NXX8_9GAMM</name>
<accession>A0A4P7NXX8</accession>
<dbReference type="AlphaFoldDB" id="A0A4P7NXX8"/>